<protein>
    <submittedName>
        <fullName evidence="2">Dienelactone hydrolase family protein</fullName>
    </submittedName>
</protein>
<dbReference type="KEGG" id="lab:LA76x_0825"/>
<reference evidence="2 3" key="1">
    <citation type="journal article" date="2015" name="BMC Genomics">
        <title>Comparative genomics and metabolic profiling of the genus Lysobacter.</title>
        <authorList>
            <person name="de Bruijn I."/>
            <person name="Cheng X."/>
            <person name="de Jager V."/>
            <person name="Exposito R.G."/>
            <person name="Watrous J."/>
            <person name="Patel N."/>
            <person name="Postma J."/>
            <person name="Dorrestein P.C."/>
            <person name="Kobayashi D."/>
            <person name="Raaijmakers J.M."/>
        </authorList>
    </citation>
    <scope>NUCLEOTIDE SEQUENCE [LARGE SCALE GENOMIC DNA]</scope>
    <source>
        <strain evidence="2 3">76</strain>
    </source>
</reference>
<sequence>MTLRRLLKTVALVAAVLLCALLLWLWREPYRVVLGDYTRQRLVAGLGRNAAQVDDHRWVYAYNDEAPANAPTVVMVHGFTGGKENWYLLAQRLRGRYRVFVPDLPGWGESERKRGADYGFVAQNDRVARFIEQVARKPGSPVVLLGHSMGGGIAALTAARHPRDVDRVALFNSAGVRFKDNVFGREVLEGKNPFAVSDAASLKHYLGILFYDERAKPVIPWPADDIYIERRKREAAFEQSVLDKIGRGDERFLPGDEAVRIGQPALLLWCRQDAVIDASALELFAVRLPQAQRVLLDGCGHMSVMEQPDAVAEAVDQLIAKGTPR</sequence>
<dbReference type="InterPro" id="IPR000073">
    <property type="entry name" value="AB_hydrolase_1"/>
</dbReference>
<dbReference type="Gene3D" id="3.40.50.1820">
    <property type="entry name" value="alpha/beta hydrolase"/>
    <property type="match status" value="1"/>
</dbReference>
<dbReference type="PANTHER" id="PTHR43798:SF5">
    <property type="entry name" value="MONOACYLGLYCEROL LIPASE ABHD6"/>
    <property type="match status" value="1"/>
</dbReference>
<keyword evidence="2" id="KW-0378">Hydrolase</keyword>
<name>A0A0S2F624_LYSAN</name>
<dbReference type="GO" id="GO:0016020">
    <property type="term" value="C:membrane"/>
    <property type="evidence" value="ECO:0007669"/>
    <property type="project" value="TreeGrafter"/>
</dbReference>
<organism evidence="2 3">
    <name type="scientific">Lysobacter antibioticus</name>
    <dbReference type="NCBI Taxonomy" id="84531"/>
    <lineage>
        <taxon>Bacteria</taxon>
        <taxon>Pseudomonadati</taxon>
        <taxon>Pseudomonadota</taxon>
        <taxon>Gammaproteobacteria</taxon>
        <taxon>Lysobacterales</taxon>
        <taxon>Lysobacteraceae</taxon>
        <taxon>Lysobacter</taxon>
    </lineage>
</organism>
<dbReference type="STRING" id="84531.LA76x_0825"/>
<dbReference type="PATRIC" id="fig|84531.8.peg.851"/>
<feature type="domain" description="AB hydrolase-1" evidence="1">
    <location>
        <begin position="71"/>
        <end position="307"/>
    </location>
</feature>
<dbReference type="Proteomes" id="UP000060787">
    <property type="component" value="Chromosome"/>
</dbReference>
<dbReference type="InterPro" id="IPR029058">
    <property type="entry name" value="AB_hydrolase_fold"/>
</dbReference>
<dbReference type="GO" id="GO:0046464">
    <property type="term" value="P:acylglycerol catabolic process"/>
    <property type="evidence" value="ECO:0007669"/>
    <property type="project" value="TreeGrafter"/>
</dbReference>
<dbReference type="PANTHER" id="PTHR43798">
    <property type="entry name" value="MONOACYLGLYCEROL LIPASE"/>
    <property type="match status" value="1"/>
</dbReference>
<accession>A0A0S2F624</accession>
<dbReference type="Pfam" id="PF00561">
    <property type="entry name" value="Abhydrolase_1"/>
    <property type="match status" value="1"/>
</dbReference>
<keyword evidence="3" id="KW-1185">Reference proteome</keyword>
<evidence type="ECO:0000259" key="1">
    <source>
        <dbReference type="Pfam" id="PF00561"/>
    </source>
</evidence>
<proteinExistence type="predicted"/>
<dbReference type="EMBL" id="CP011129">
    <property type="protein sequence ID" value="ALN78986.1"/>
    <property type="molecule type" value="Genomic_DNA"/>
</dbReference>
<dbReference type="AlphaFoldDB" id="A0A0S2F624"/>
<dbReference type="SUPFAM" id="SSF53474">
    <property type="entry name" value="alpha/beta-Hydrolases"/>
    <property type="match status" value="1"/>
</dbReference>
<dbReference type="GO" id="GO:0047372">
    <property type="term" value="F:monoacylglycerol lipase activity"/>
    <property type="evidence" value="ECO:0007669"/>
    <property type="project" value="TreeGrafter"/>
</dbReference>
<dbReference type="PRINTS" id="PR00111">
    <property type="entry name" value="ABHYDROLASE"/>
</dbReference>
<dbReference type="InterPro" id="IPR000639">
    <property type="entry name" value="Epox_hydrolase-like"/>
</dbReference>
<evidence type="ECO:0000313" key="3">
    <source>
        <dbReference type="Proteomes" id="UP000060787"/>
    </source>
</evidence>
<dbReference type="InterPro" id="IPR050266">
    <property type="entry name" value="AB_hydrolase_sf"/>
</dbReference>
<dbReference type="eggNOG" id="COG0596">
    <property type="taxonomic scope" value="Bacteria"/>
</dbReference>
<dbReference type="RefSeq" id="WP_057916690.1">
    <property type="nucleotide sequence ID" value="NZ_CP011129.1"/>
</dbReference>
<gene>
    <name evidence="2" type="ORF">LA76x_0825</name>
</gene>
<dbReference type="PRINTS" id="PR00412">
    <property type="entry name" value="EPOXHYDRLASE"/>
</dbReference>
<evidence type="ECO:0000313" key="2">
    <source>
        <dbReference type="EMBL" id="ALN78986.1"/>
    </source>
</evidence>